<dbReference type="UniPathway" id="UPA00253">
    <property type="reaction ID" value="UER00332"/>
</dbReference>
<protein>
    <recommendedName>
        <fullName evidence="10">Probable nicotinate-nucleotide adenylyltransferase</fullName>
        <ecNumber evidence="10">2.7.7.18</ecNumber>
    </recommendedName>
    <alternativeName>
        <fullName evidence="10">Deamido-NAD(+) diphosphorylase</fullName>
    </alternativeName>
    <alternativeName>
        <fullName evidence="10">Deamido-NAD(+) pyrophosphorylase</fullName>
    </alternativeName>
    <alternativeName>
        <fullName evidence="10">Nicotinate mononucleotide adenylyltransferase</fullName>
        <shortName evidence="10">NaMN adenylyltransferase</shortName>
    </alternativeName>
</protein>
<dbReference type="AlphaFoldDB" id="A0A151ALR7"/>
<evidence type="ECO:0000256" key="9">
    <source>
        <dbReference type="ARBA" id="ARBA00048721"/>
    </source>
</evidence>
<dbReference type="Proteomes" id="UP000075374">
    <property type="component" value="Unassembled WGS sequence"/>
</dbReference>
<dbReference type="InterPro" id="IPR014729">
    <property type="entry name" value="Rossmann-like_a/b/a_fold"/>
</dbReference>
<evidence type="ECO:0000256" key="7">
    <source>
        <dbReference type="ARBA" id="ARBA00022840"/>
    </source>
</evidence>
<dbReference type="PATRIC" id="fig|1121305.3.peg.1815"/>
<dbReference type="Gene3D" id="3.40.50.620">
    <property type="entry name" value="HUPs"/>
    <property type="match status" value="1"/>
</dbReference>
<keyword evidence="5 10" id="KW-0548">Nucleotidyltransferase</keyword>
<name>A0A151ALR7_9CLOT</name>
<evidence type="ECO:0000313" key="13">
    <source>
        <dbReference type="Proteomes" id="UP000075374"/>
    </source>
</evidence>
<comment type="caution">
    <text evidence="12">The sequence shown here is derived from an EMBL/GenBank/DDBJ whole genome shotgun (WGS) entry which is preliminary data.</text>
</comment>
<comment type="pathway">
    <text evidence="2 10">Cofactor biosynthesis; NAD(+) biosynthesis; deamido-NAD(+) from nicotinate D-ribonucleotide: step 1/1.</text>
</comment>
<feature type="domain" description="Cytidyltransferase-like" evidence="11">
    <location>
        <begin position="6"/>
        <end position="173"/>
    </location>
</feature>
<dbReference type="HAMAP" id="MF_00244">
    <property type="entry name" value="NaMN_adenylyltr"/>
    <property type="match status" value="1"/>
</dbReference>
<keyword evidence="6 10" id="KW-0547">Nucleotide-binding</keyword>
<evidence type="ECO:0000256" key="3">
    <source>
        <dbReference type="ARBA" id="ARBA00022642"/>
    </source>
</evidence>
<evidence type="ECO:0000256" key="6">
    <source>
        <dbReference type="ARBA" id="ARBA00022741"/>
    </source>
</evidence>
<keyword evidence="3 10" id="KW-0662">Pyridine nucleotide biosynthesis</keyword>
<dbReference type="GO" id="GO:0009435">
    <property type="term" value="P:NAD+ biosynthetic process"/>
    <property type="evidence" value="ECO:0007669"/>
    <property type="project" value="UniProtKB-UniRule"/>
</dbReference>
<gene>
    <name evidence="10 12" type="primary">nadD</name>
    <name evidence="12" type="ORF">CLCOL_18130</name>
</gene>
<comment type="similarity">
    <text evidence="10">Belongs to the NadD family.</text>
</comment>
<dbReference type="GO" id="GO:0005524">
    <property type="term" value="F:ATP binding"/>
    <property type="evidence" value="ECO:0007669"/>
    <property type="project" value="UniProtKB-KW"/>
</dbReference>
<dbReference type="SUPFAM" id="SSF52374">
    <property type="entry name" value="Nucleotidylyl transferase"/>
    <property type="match status" value="1"/>
</dbReference>
<dbReference type="GO" id="GO:0004515">
    <property type="term" value="F:nicotinate-nucleotide adenylyltransferase activity"/>
    <property type="evidence" value="ECO:0007669"/>
    <property type="project" value="UniProtKB-UniRule"/>
</dbReference>
<dbReference type="Pfam" id="PF01467">
    <property type="entry name" value="CTP_transf_like"/>
    <property type="match status" value="1"/>
</dbReference>
<dbReference type="NCBIfam" id="TIGR00482">
    <property type="entry name" value="nicotinate (nicotinamide) nucleotide adenylyltransferase"/>
    <property type="match status" value="1"/>
</dbReference>
<evidence type="ECO:0000256" key="10">
    <source>
        <dbReference type="HAMAP-Rule" id="MF_00244"/>
    </source>
</evidence>
<dbReference type="EMBL" id="LTBB01000009">
    <property type="protein sequence ID" value="KYH28552.1"/>
    <property type="molecule type" value="Genomic_DNA"/>
</dbReference>
<dbReference type="PANTHER" id="PTHR39321">
    <property type="entry name" value="NICOTINATE-NUCLEOTIDE ADENYLYLTRANSFERASE-RELATED"/>
    <property type="match status" value="1"/>
</dbReference>
<evidence type="ECO:0000256" key="1">
    <source>
        <dbReference type="ARBA" id="ARBA00002324"/>
    </source>
</evidence>
<reference evidence="12 13" key="1">
    <citation type="submission" date="2016-02" db="EMBL/GenBank/DDBJ databases">
        <title>Genome sequence of Clostridium colicanis DSM 13634.</title>
        <authorList>
            <person name="Poehlein A."/>
            <person name="Daniel R."/>
        </authorList>
    </citation>
    <scope>NUCLEOTIDE SEQUENCE [LARGE SCALE GENOMIC DNA]</scope>
    <source>
        <strain evidence="12 13">DSM 13634</strain>
    </source>
</reference>
<dbReference type="NCBIfam" id="TIGR00125">
    <property type="entry name" value="cyt_tran_rel"/>
    <property type="match status" value="1"/>
</dbReference>
<keyword evidence="8 10" id="KW-0520">NAD</keyword>
<keyword evidence="13" id="KW-1185">Reference proteome</keyword>
<evidence type="ECO:0000313" key="12">
    <source>
        <dbReference type="EMBL" id="KYH28552.1"/>
    </source>
</evidence>
<dbReference type="STRING" id="1121305.CLCOL_18130"/>
<dbReference type="NCBIfam" id="NF000840">
    <property type="entry name" value="PRK00071.1-3"/>
    <property type="match status" value="1"/>
</dbReference>
<dbReference type="EC" id="2.7.7.18" evidence="10"/>
<evidence type="ECO:0000259" key="11">
    <source>
        <dbReference type="Pfam" id="PF01467"/>
    </source>
</evidence>
<sequence>MKKKGIFGGTFDPIHNGHLHVAYEALYNLKLDEIIFIPSGNPPHKTNKIVTDAKIRYGLVKMVVKDEKKFKVSDYEIKKNGLSYTYETLEFFNKLEPNTQWYFITGADCLMEIYTWKNIDAIFNSCKFVVFNRSGYKKEDILKQKSEVESKFDKEIIFLDIPILEISSTLIRSKIKEGKNISYLVPKNLNETLKKMNVYR</sequence>
<evidence type="ECO:0000256" key="2">
    <source>
        <dbReference type="ARBA" id="ARBA00005019"/>
    </source>
</evidence>
<dbReference type="InterPro" id="IPR005248">
    <property type="entry name" value="NadD/NMNAT"/>
</dbReference>
<organism evidence="12 13">
    <name type="scientific">Clostridium colicanis DSM 13634</name>
    <dbReference type="NCBI Taxonomy" id="1121305"/>
    <lineage>
        <taxon>Bacteria</taxon>
        <taxon>Bacillati</taxon>
        <taxon>Bacillota</taxon>
        <taxon>Clostridia</taxon>
        <taxon>Eubacteriales</taxon>
        <taxon>Clostridiaceae</taxon>
        <taxon>Clostridium</taxon>
    </lineage>
</organism>
<accession>A0A151ALR7</accession>
<comment type="function">
    <text evidence="1 10">Catalyzes the reversible adenylation of nicotinate mononucleotide (NaMN) to nicotinic acid adenine dinucleotide (NaAD).</text>
</comment>
<dbReference type="RefSeq" id="WP_061858645.1">
    <property type="nucleotide sequence ID" value="NZ_LTBB01000009.1"/>
</dbReference>
<keyword evidence="4 10" id="KW-0808">Transferase</keyword>
<evidence type="ECO:0000256" key="5">
    <source>
        <dbReference type="ARBA" id="ARBA00022695"/>
    </source>
</evidence>
<keyword evidence="7 10" id="KW-0067">ATP-binding</keyword>
<dbReference type="PANTHER" id="PTHR39321:SF3">
    <property type="entry name" value="PHOSPHOPANTETHEINE ADENYLYLTRANSFERASE"/>
    <property type="match status" value="1"/>
</dbReference>
<comment type="catalytic activity">
    <reaction evidence="9 10">
        <text>nicotinate beta-D-ribonucleotide + ATP + H(+) = deamido-NAD(+) + diphosphate</text>
        <dbReference type="Rhea" id="RHEA:22860"/>
        <dbReference type="ChEBI" id="CHEBI:15378"/>
        <dbReference type="ChEBI" id="CHEBI:30616"/>
        <dbReference type="ChEBI" id="CHEBI:33019"/>
        <dbReference type="ChEBI" id="CHEBI:57502"/>
        <dbReference type="ChEBI" id="CHEBI:58437"/>
        <dbReference type="EC" id="2.7.7.18"/>
    </reaction>
</comment>
<dbReference type="InterPro" id="IPR004821">
    <property type="entry name" value="Cyt_trans-like"/>
</dbReference>
<proteinExistence type="inferred from homology"/>
<evidence type="ECO:0000256" key="4">
    <source>
        <dbReference type="ARBA" id="ARBA00022679"/>
    </source>
</evidence>
<evidence type="ECO:0000256" key="8">
    <source>
        <dbReference type="ARBA" id="ARBA00023027"/>
    </source>
</evidence>
<dbReference type="CDD" id="cd02165">
    <property type="entry name" value="NMNAT"/>
    <property type="match status" value="1"/>
</dbReference>